<reference evidence="3 4" key="1">
    <citation type="submission" date="2014-02" db="EMBL/GenBank/DDBJ databases">
        <title>The genome sequence of Colletotrichum salicis CBS 607.94.</title>
        <authorList>
            <person name="Baroncelli R."/>
            <person name="Thon M.R."/>
        </authorList>
    </citation>
    <scope>NUCLEOTIDE SEQUENCE [LARGE SCALE GENOMIC DNA]</scope>
    <source>
        <strain evidence="3 4">CBS 607.94</strain>
    </source>
</reference>
<dbReference type="Proteomes" id="UP000070121">
    <property type="component" value="Unassembled WGS sequence"/>
</dbReference>
<comment type="caution">
    <text evidence="3">The sequence shown here is derived from an EMBL/GenBank/DDBJ whole genome shotgun (WGS) entry which is preliminary data.</text>
</comment>
<proteinExistence type="predicted"/>
<dbReference type="AlphaFoldDB" id="A0A135ULJ3"/>
<dbReference type="OrthoDB" id="5086500at2759"/>
<organism evidence="3 4">
    <name type="scientific">Colletotrichum salicis</name>
    <dbReference type="NCBI Taxonomy" id="1209931"/>
    <lineage>
        <taxon>Eukaryota</taxon>
        <taxon>Fungi</taxon>
        <taxon>Dikarya</taxon>
        <taxon>Ascomycota</taxon>
        <taxon>Pezizomycotina</taxon>
        <taxon>Sordariomycetes</taxon>
        <taxon>Hypocreomycetidae</taxon>
        <taxon>Glomerellales</taxon>
        <taxon>Glomerellaceae</taxon>
        <taxon>Colletotrichum</taxon>
        <taxon>Colletotrichum acutatum species complex</taxon>
    </lineage>
</organism>
<evidence type="ECO:0000256" key="1">
    <source>
        <dbReference type="ARBA" id="ARBA00022737"/>
    </source>
</evidence>
<sequence>MFSPITTNISGLEALGLACNIFQVISFGRETASLVKRVYRDGSVDDALEVNAKDLAQTCIMWPGSGSSKEPDQSKNIAFVVGHKKKGSLAATIKVATKANWRKRRLDTMESVGIHVSRATVRLERSVNNGLLLLRMAVEGGGCGQSPRFLRSGIDPTERKLNDAKRLMQSGLLARICQKADAMQLDLKSLDINLQRFLQQYQQVHRDTSDLISTEMFRTRNHVTQESQKATAQIQLMVDQQSAQLDQTIRNSNQQVSTAVEALSFDRDREAKRRRFLRSFKFTGMSQRRNQVGESCEGTFKWIFANDKGVLEDFDDESEYTITESEGSECSGCSQDNSPDGAYGLAGQNGVAPQDGNTRWDSFIGWLKSGSSIFWCSGKPGSGKSTLMRFIISDPRTKSALNVWSPGVLLVSHFFWRPGSLIAPSGGHKDSDTDWSTGELQKLYFDTVEQYHRPICFFLGGLGEVSPDDGAVRLLEVIHGLGTIQNVKICVASRPEYLIEKNLGYGSYPSIRLQGLTSNDLRIYTQSHTKLPPEFKMWHSWGQPGEPIDLLVEKAEGIFLWLWLAIKSLNRGLHHGNNSDDLQQRIQSLLTSLSKLYNDMWTRLNADQPLYREKAALYFGLVISSQRLNWPNTLSLITSLDVFDVMLITTSMADRVLEEPSHIVQPSVLITACQRIESEVPLMCAGLLERTDSGALGLHREPYEERKPVEATPWDGEQYAALMPLIADFPIHTPHLHHGHIVFDNLPHDPSGPYWTIHVVLPASILVTSAVAKYGTLDSGLNQESEQLTEILHRSRRVYGQSDVRIVCLESSGFGPPRFYGEISLEDSKLLCEPLVRRLLLGFPEFINDQSLRGFEVEGFGERLDDVLERSKSTKKTAQGHLIDLGLGEATVYIDDDGVRTVSPRLCTENDTRMDGRDALQETTQRLRLS</sequence>
<gene>
    <name evidence="3" type="ORF">CSAL01_06594</name>
</gene>
<dbReference type="EMBL" id="JFFI01001301">
    <property type="protein sequence ID" value="KXH61279.1"/>
    <property type="molecule type" value="Genomic_DNA"/>
</dbReference>
<dbReference type="InterPro" id="IPR027417">
    <property type="entry name" value="P-loop_NTPase"/>
</dbReference>
<dbReference type="InterPro" id="IPR056884">
    <property type="entry name" value="NPHP3-like_N"/>
</dbReference>
<name>A0A135ULJ3_9PEZI</name>
<dbReference type="STRING" id="1209931.A0A135ULJ3"/>
<dbReference type="PANTHER" id="PTHR10039">
    <property type="entry name" value="AMELOGENIN"/>
    <property type="match status" value="1"/>
</dbReference>
<dbReference type="SUPFAM" id="SSF52540">
    <property type="entry name" value="P-loop containing nucleoside triphosphate hydrolases"/>
    <property type="match status" value="1"/>
</dbReference>
<protein>
    <recommendedName>
        <fullName evidence="2">Nephrocystin 3-like N-terminal domain-containing protein</fullName>
    </recommendedName>
</protein>
<dbReference type="PANTHER" id="PTHR10039:SF5">
    <property type="entry name" value="NACHT DOMAIN-CONTAINING PROTEIN"/>
    <property type="match status" value="1"/>
</dbReference>
<evidence type="ECO:0000259" key="2">
    <source>
        <dbReference type="Pfam" id="PF24883"/>
    </source>
</evidence>
<keyword evidence="1" id="KW-0677">Repeat</keyword>
<evidence type="ECO:0000313" key="4">
    <source>
        <dbReference type="Proteomes" id="UP000070121"/>
    </source>
</evidence>
<keyword evidence="4" id="KW-1185">Reference proteome</keyword>
<evidence type="ECO:0000313" key="3">
    <source>
        <dbReference type="EMBL" id="KXH61279.1"/>
    </source>
</evidence>
<feature type="domain" description="Nephrocystin 3-like N-terminal" evidence="2">
    <location>
        <begin position="361"/>
        <end position="400"/>
    </location>
</feature>
<accession>A0A135ULJ3</accession>
<dbReference type="Pfam" id="PF24883">
    <property type="entry name" value="NPHP3_N"/>
    <property type="match status" value="1"/>
</dbReference>